<evidence type="ECO:0000256" key="1">
    <source>
        <dbReference type="ARBA" id="ARBA00023015"/>
    </source>
</evidence>
<accession>A0A7X1FS72</accession>
<proteinExistence type="predicted"/>
<dbReference type="Pfam" id="PF07729">
    <property type="entry name" value="FCD"/>
    <property type="match status" value="1"/>
</dbReference>
<dbReference type="RefSeq" id="WP_185664153.1">
    <property type="nucleotide sequence ID" value="NZ_JACLAW010000007.1"/>
</dbReference>
<reference evidence="6 7" key="1">
    <citation type="submission" date="2020-08" db="EMBL/GenBank/DDBJ databases">
        <title>The genome sequence of type strain Novosphingobium flavum NBRC 111647.</title>
        <authorList>
            <person name="Liu Y."/>
        </authorList>
    </citation>
    <scope>NUCLEOTIDE SEQUENCE [LARGE SCALE GENOMIC DNA]</scope>
    <source>
        <strain evidence="6 7">NBRC 111647</strain>
    </source>
</reference>
<dbReference type="Gene3D" id="1.10.10.10">
    <property type="entry name" value="Winged helix-like DNA-binding domain superfamily/Winged helix DNA-binding domain"/>
    <property type="match status" value="1"/>
</dbReference>
<dbReference type="PROSITE" id="PS50949">
    <property type="entry name" value="HTH_GNTR"/>
    <property type="match status" value="1"/>
</dbReference>
<feature type="region of interest" description="Disordered" evidence="4">
    <location>
        <begin position="1"/>
        <end position="27"/>
    </location>
</feature>
<dbReference type="SUPFAM" id="SSF46785">
    <property type="entry name" value="Winged helix' DNA-binding domain"/>
    <property type="match status" value="1"/>
</dbReference>
<evidence type="ECO:0000313" key="7">
    <source>
        <dbReference type="Proteomes" id="UP000566813"/>
    </source>
</evidence>
<organism evidence="6 7">
    <name type="scientific">Novosphingobium flavum</name>
    <dbReference type="NCBI Taxonomy" id="1778672"/>
    <lineage>
        <taxon>Bacteria</taxon>
        <taxon>Pseudomonadati</taxon>
        <taxon>Pseudomonadota</taxon>
        <taxon>Alphaproteobacteria</taxon>
        <taxon>Sphingomonadales</taxon>
        <taxon>Sphingomonadaceae</taxon>
        <taxon>Novosphingobium</taxon>
    </lineage>
</organism>
<evidence type="ECO:0000256" key="3">
    <source>
        <dbReference type="ARBA" id="ARBA00023163"/>
    </source>
</evidence>
<dbReference type="Pfam" id="PF00392">
    <property type="entry name" value="GntR"/>
    <property type="match status" value="1"/>
</dbReference>
<sequence>MNVAQSAALSGSETAEPGVSGTEVNKKQKPLSRTAVVDAIRQRILRGDLVPGQRLVEAELCELLNASRGTVRTALMDLDHEGLVERIANRGARVRVVGLEEALQIVEVRMAVEVLCVSRAAQKITDKQITELRKLGAQLEEKASQSDVDRFAELTHKVFETYVKIADQPVAEEVLARLRARNTRHRFRLTYRAGRAQVSLPYWLDLIEAICNRDPVAARAALRRQAQNIEASMKALAHEDSPFAIIYPNT</sequence>
<dbReference type="InterPro" id="IPR036390">
    <property type="entry name" value="WH_DNA-bd_sf"/>
</dbReference>
<dbReference type="Gene3D" id="1.20.120.530">
    <property type="entry name" value="GntR ligand-binding domain-like"/>
    <property type="match status" value="1"/>
</dbReference>
<dbReference type="InterPro" id="IPR011711">
    <property type="entry name" value="GntR_C"/>
</dbReference>
<dbReference type="GO" id="GO:0003700">
    <property type="term" value="F:DNA-binding transcription factor activity"/>
    <property type="evidence" value="ECO:0007669"/>
    <property type="project" value="InterPro"/>
</dbReference>
<evidence type="ECO:0000256" key="4">
    <source>
        <dbReference type="SAM" id="MobiDB-lite"/>
    </source>
</evidence>
<dbReference type="GO" id="GO:0003677">
    <property type="term" value="F:DNA binding"/>
    <property type="evidence" value="ECO:0007669"/>
    <property type="project" value="UniProtKB-KW"/>
</dbReference>
<keyword evidence="2" id="KW-0238">DNA-binding</keyword>
<feature type="domain" description="HTH gntR-type" evidence="5">
    <location>
        <begin position="30"/>
        <end position="97"/>
    </location>
</feature>
<dbReference type="InterPro" id="IPR008920">
    <property type="entry name" value="TF_FadR/GntR_C"/>
</dbReference>
<dbReference type="PANTHER" id="PTHR43537:SF24">
    <property type="entry name" value="GLUCONATE OPERON TRANSCRIPTIONAL REPRESSOR"/>
    <property type="match status" value="1"/>
</dbReference>
<dbReference type="Proteomes" id="UP000566813">
    <property type="component" value="Unassembled WGS sequence"/>
</dbReference>
<evidence type="ECO:0000256" key="2">
    <source>
        <dbReference type="ARBA" id="ARBA00023125"/>
    </source>
</evidence>
<dbReference type="InterPro" id="IPR036388">
    <property type="entry name" value="WH-like_DNA-bd_sf"/>
</dbReference>
<comment type="caution">
    <text evidence="6">The sequence shown here is derived from an EMBL/GenBank/DDBJ whole genome shotgun (WGS) entry which is preliminary data.</text>
</comment>
<dbReference type="PANTHER" id="PTHR43537">
    <property type="entry name" value="TRANSCRIPTIONAL REGULATOR, GNTR FAMILY"/>
    <property type="match status" value="1"/>
</dbReference>
<evidence type="ECO:0000259" key="5">
    <source>
        <dbReference type="PROSITE" id="PS50949"/>
    </source>
</evidence>
<dbReference type="CDD" id="cd07377">
    <property type="entry name" value="WHTH_GntR"/>
    <property type="match status" value="1"/>
</dbReference>
<dbReference type="AlphaFoldDB" id="A0A7X1FS72"/>
<name>A0A7X1FS72_9SPHN</name>
<dbReference type="SMART" id="SM00895">
    <property type="entry name" value="FCD"/>
    <property type="match status" value="1"/>
</dbReference>
<dbReference type="InterPro" id="IPR000524">
    <property type="entry name" value="Tscrpt_reg_HTH_GntR"/>
</dbReference>
<keyword evidence="1" id="KW-0805">Transcription regulation</keyword>
<keyword evidence="7" id="KW-1185">Reference proteome</keyword>
<dbReference type="SUPFAM" id="SSF48008">
    <property type="entry name" value="GntR ligand-binding domain-like"/>
    <property type="match status" value="1"/>
</dbReference>
<dbReference type="EMBL" id="JACLAW010000007">
    <property type="protein sequence ID" value="MBC2665874.1"/>
    <property type="molecule type" value="Genomic_DNA"/>
</dbReference>
<dbReference type="SMART" id="SM00345">
    <property type="entry name" value="HTH_GNTR"/>
    <property type="match status" value="1"/>
</dbReference>
<feature type="compositionally biased region" description="Polar residues" evidence="4">
    <location>
        <begin position="1"/>
        <end position="13"/>
    </location>
</feature>
<evidence type="ECO:0000313" key="6">
    <source>
        <dbReference type="EMBL" id="MBC2665874.1"/>
    </source>
</evidence>
<keyword evidence="3" id="KW-0804">Transcription</keyword>
<gene>
    <name evidence="6" type="ORF">H7F51_10085</name>
</gene>
<protein>
    <submittedName>
        <fullName evidence="6">GntR family transcriptional regulator</fullName>
    </submittedName>
</protein>